<sequence length="226" mass="26152">MPAHHLSEFEFCKFDPQKQHKLLPSVIRCYQRVFADPPWQEWLHCKQCHREYGTNMTASLQIQNYMCCGTPIEEFWPASKVGQDLNRELIPNSSCWLAMHNETVVGFCWGFPITPEKLELKLGLPALAERIRAKFDVDSVAYQDEIGVLPEYRSQGIASAMFKKRHQDFRDQSLEIGVVRTKRMPPSVTYDWFTKRLQYETLASYEAGDGRVVLARNISTLFQEGA</sequence>
<dbReference type="Gene3D" id="3.40.630.30">
    <property type="match status" value="1"/>
</dbReference>
<dbReference type="Proteomes" id="UP000177528">
    <property type="component" value="Unassembled WGS sequence"/>
</dbReference>
<gene>
    <name evidence="2" type="ORF">A3D99_03385</name>
</gene>
<evidence type="ECO:0000313" key="2">
    <source>
        <dbReference type="EMBL" id="OGY34511.1"/>
    </source>
</evidence>
<reference evidence="2 3" key="1">
    <citation type="journal article" date="2016" name="Nat. Commun.">
        <title>Thousands of microbial genomes shed light on interconnected biogeochemical processes in an aquifer system.</title>
        <authorList>
            <person name="Anantharaman K."/>
            <person name="Brown C.T."/>
            <person name="Hug L.A."/>
            <person name="Sharon I."/>
            <person name="Castelle C.J."/>
            <person name="Probst A.J."/>
            <person name="Thomas B.C."/>
            <person name="Singh A."/>
            <person name="Wilkins M.J."/>
            <person name="Karaoz U."/>
            <person name="Brodie E.L."/>
            <person name="Williams K.H."/>
            <person name="Hubbard S.S."/>
            <person name="Banfield J.F."/>
        </authorList>
    </citation>
    <scope>NUCLEOTIDE SEQUENCE [LARGE SCALE GENOMIC DNA]</scope>
</reference>
<dbReference type="Pfam" id="PF00583">
    <property type="entry name" value="Acetyltransf_1"/>
    <property type="match status" value="1"/>
</dbReference>
<proteinExistence type="predicted"/>
<dbReference type="InterPro" id="IPR016181">
    <property type="entry name" value="Acyl_CoA_acyltransferase"/>
</dbReference>
<dbReference type="CDD" id="cd04301">
    <property type="entry name" value="NAT_SF"/>
    <property type="match status" value="1"/>
</dbReference>
<name>A0A1G1X3Y3_9BACT</name>
<dbReference type="InterPro" id="IPR000182">
    <property type="entry name" value="GNAT_dom"/>
</dbReference>
<dbReference type="SUPFAM" id="SSF55729">
    <property type="entry name" value="Acyl-CoA N-acyltransferases (Nat)"/>
    <property type="match status" value="1"/>
</dbReference>
<organism evidence="2 3">
    <name type="scientific">Candidatus Andersenbacteria bacterium RIFCSPHIGHO2_12_FULL_45_11</name>
    <dbReference type="NCBI Taxonomy" id="1797281"/>
    <lineage>
        <taxon>Bacteria</taxon>
        <taxon>Candidatus Anderseniibacteriota</taxon>
    </lineage>
</organism>
<evidence type="ECO:0000259" key="1">
    <source>
        <dbReference type="Pfam" id="PF00583"/>
    </source>
</evidence>
<dbReference type="EMBL" id="MHHR01000013">
    <property type="protein sequence ID" value="OGY34511.1"/>
    <property type="molecule type" value="Genomic_DNA"/>
</dbReference>
<comment type="caution">
    <text evidence="2">The sequence shown here is derived from an EMBL/GenBank/DDBJ whole genome shotgun (WGS) entry which is preliminary data.</text>
</comment>
<accession>A0A1G1X3Y3</accession>
<protein>
    <recommendedName>
        <fullName evidence="1">N-acetyltransferase domain-containing protein</fullName>
    </recommendedName>
</protein>
<dbReference type="GO" id="GO:0016747">
    <property type="term" value="F:acyltransferase activity, transferring groups other than amino-acyl groups"/>
    <property type="evidence" value="ECO:0007669"/>
    <property type="project" value="InterPro"/>
</dbReference>
<evidence type="ECO:0000313" key="3">
    <source>
        <dbReference type="Proteomes" id="UP000177528"/>
    </source>
</evidence>
<feature type="domain" description="N-acetyltransferase" evidence="1">
    <location>
        <begin position="74"/>
        <end position="172"/>
    </location>
</feature>
<dbReference type="AlphaFoldDB" id="A0A1G1X3Y3"/>